<dbReference type="SMART" id="SM00347">
    <property type="entry name" value="HTH_MARR"/>
    <property type="match status" value="1"/>
</dbReference>
<dbReference type="InterPro" id="IPR036390">
    <property type="entry name" value="WH_DNA-bd_sf"/>
</dbReference>
<keyword evidence="3" id="KW-1185">Reference proteome</keyword>
<dbReference type="RefSeq" id="WP_106482873.1">
    <property type="nucleotide sequence ID" value="NZ_LT984417.1"/>
</dbReference>
<dbReference type="Gene3D" id="1.10.10.10">
    <property type="entry name" value="Winged helix-like DNA-binding domain superfamily/Winged helix DNA-binding domain"/>
    <property type="match status" value="1"/>
</dbReference>
<protein>
    <recommendedName>
        <fullName evidence="1">HTH marR-type domain-containing protein</fullName>
    </recommendedName>
</protein>
<dbReference type="SUPFAM" id="SSF46785">
    <property type="entry name" value="Winged helix' DNA-binding domain"/>
    <property type="match status" value="1"/>
</dbReference>
<comment type="caution">
    <text evidence="2">The sequence shown here is derived from an EMBL/GenBank/DDBJ whole genome shotgun (WGS) entry which is preliminary data.</text>
</comment>
<dbReference type="EMBL" id="OGVC01000034">
    <property type="protein sequence ID" value="SPC39361.1"/>
    <property type="molecule type" value="Genomic_DNA"/>
</dbReference>
<dbReference type="InterPro" id="IPR000835">
    <property type="entry name" value="HTH_MarR-typ"/>
</dbReference>
<dbReference type="Proteomes" id="UP000238739">
    <property type="component" value="Unassembled WGS sequence"/>
</dbReference>
<dbReference type="InterPro" id="IPR036388">
    <property type="entry name" value="WH-like_DNA-bd_sf"/>
</dbReference>
<feature type="domain" description="HTH marR-type" evidence="1">
    <location>
        <begin position="1"/>
        <end position="144"/>
    </location>
</feature>
<reference evidence="2" key="1">
    <citation type="submission" date="2018-01" db="EMBL/GenBank/DDBJ databases">
        <authorList>
            <person name="Chaillou S."/>
        </authorList>
    </citation>
    <scope>NUCLEOTIDE SEQUENCE [LARGE SCALE GENOMIC DNA]</scope>
    <source>
        <strain evidence="2">MFPC41A2801</strain>
    </source>
</reference>
<organism evidence="2 3">
    <name type="scientific">Latilactobacillus fuchuensis</name>
    <dbReference type="NCBI Taxonomy" id="164393"/>
    <lineage>
        <taxon>Bacteria</taxon>
        <taxon>Bacillati</taxon>
        <taxon>Bacillota</taxon>
        <taxon>Bacilli</taxon>
        <taxon>Lactobacillales</taxon>
        <taxon>Lactobacillaceae</taxon>
        <taxon>Latilactobacillus</taxon>
    </lineage>
</organism>
<dbReference type="AlphaFoldDB" id="A0A2N9DXG7"/>
<proteinExistence type="predicted"/>
<dbReference type="PROSITE" id="PS50995">
    <property type="entry name" value="HTH_MARR_2"/>
    <property type="match status" value="1"/>
</dbReference>
<sequence>MNNNIGVYRSFQEWYLKSTKLEQKMDFIASQYDVNYGQYLTMKYISDDGCNEPTLLADVFGVSRPAISRKLNALYEKRKIVKKHNDPSDQRKVRLVLTTSGKSDLVKMDAAYQAWFAEEVLNNADINVGLLKQQMDLIIDRIPNN</sequence>
<evidence type="ECO:0000313" key="2">
    <source>
        <dbReference type="EMBL" id="SPC39361.1"/>
    </source>
</evidence>
<evidence type="ECO:0000259" key="1">
    <source>
        <dbReference type="PROSITE" id="PS50995"/>
    </source>
</evidence>
<gene>
    <name evidence="2" type="ORF">LFUMFP_40045</name>
</gene>
<name>A0A2N9DXG7_9LACO</name>
<evidence type="ECO:0000313" key="3">
    <source>
        <dbReference type="Proteomes" id="UP000238739"/>
    </source>
</evidence>
<dbReference type="GO" id="GO:0003700">
    <property type="term" value="F:DNA-binding transcription factor activity"/>
    <property type="evidence" value="ECO:0007669"/>
    <property type="project" value="InterPro"/>
</dbReference>
<accession>A0A2N9DXG7</accession>